<keyword evidence="8" id="KW-0675">Receptor</keyword>
<dbReference type="InterPro" id="IPR048648">
    <property type="entry name" value="CRLF2-like_D2"/>
</dbReference>
<keyword evidence="3 13" id="KW-0812">Transmembrane</keyword>
<evidence type="ECO:0000256" key="8">
    <source>
        <dbReference type="ARBA" id="ARBA00023170"/>
    </source>
</evidence>
<dbReference type="Ensembl" id="ENSBJAT00000021831.1">
    <property type="protein sequence ID" value="ENSBJAP00000021234.1"/>
    <property type="gene ID" value="ENSBJAG00000013858.1"/>
</dbReference>
<evidence type="ECO:0000256" key="13">
    <source>
        <dbReference type="SAM" id="Phobius"/>
    </source>
</evidence>
<dbReference type="GO" id="GO:0016020">
    <property type="term" value="C:membrane"/>
    <property type="evidence" value="ECO:0007669"/>
    <property type="project" value="UniProtKB-SubCell"/>
</dbReference>
<evidence type="ECO:0000259" key="14">
    <source>
        <dbReference type="Pfam" id="PF21605"/>
    </source>
</evidence>
<accession>A0A8C0HQJ2</accession>
<name>A0A8C0HQJ2_9AVES</name>
<feature type="domain" description="Cytokine receptor-like factor 2-like D2" evidence="14">
    <location>
        <begin position="9"/>
        <end position="104"/>
    </location>
</feature>
<evidence type="ECO:0000256" key="1">
    <source>
        <dbReference type="ARBA" id="ARBA00004479"/>
    </source>
</evidence>
<dbReference type="InterPro" id="IPR036116">
    <property type="entry name" value="FN3_sf"/>
</dbReference>
<dbReference type="InterPro" id="IPR050676">
    <property type="entry name" value="IL-12"/>
</dbReference>
<comment type="function">
    <text evidence="10">Receptor for thymic stromal lymphopoietin (TSLP). Forms a functional complex with TSLP and IL7R which is capable of stimulating cell proliferation through activation of STAT3 and STAT5. Also activates JAK2. Implicated in the development of the hematopoietic system.</text>
</comment>
<keyword evidence="5 13" id="KW-1133">Transmembrane helix</keyword>
<evidence type="ECO:0000256" key="6">
    <source>
        <dbReference type="ARBA" id="ARBA00023136"/>
    </source>
</evidence>
<keyword evidence="7" id="KW-1015">Disulfide bond</keyword>
<dbReference type="FunFam" id="2.60.40.10:FF:001547">
    <property type="entry name" value="Cytokine receptor-like factor 2"/>
    <property type="match status" value="1"/>
</dbReference>
<evidence type="ECO:0000256" key="3">
    <source>
        <dbReference type="ARBA" id="ARBA00022692"/>
    </source>
</evidence>
<dbReference type="PANTHER" id="PTHR48485">
    <property type="entry name" value="INTERLEUKIN-12 SUBUNIT BETA-RELATED"/>
    <property type="match status" value="1"/>
</dbReference>
<proteinExistence type="inferred from homology"/>
<reference evidence="15" key="2">
    <citation type="submission" date="2025-09" db="UniProtKB">
        <authorList>
            <consortium name="Ensembl"/>
        </authorList>
    </citation>
    <scope>IDENTIFICATION</scope>
</reference>
<dbReference type="AlphaFoldDB" id="A0A8C0HQJ2"/>
<evidence type="ECO:0000256" key="5">
    <source>
        <dbReference type="ARBA" id="ARBA00022989"/>
    </source>
</evidence>
<reference evidence="15" key="1">
    <citation type="submission" date="2025-08" db="UniProtKB">
        <authorList>
            <consortium name="Ensembl"/>
        </authorList>
    </citation>
    <scope>IDENTIFICATION</scope>
</reference>
<dbReference type="Proteomes" id="UP000694555">
    <property type="component" value="Unplaced"/>
</dbReference>
<evidence type="ECO:0000313" key="16">
    <source>
        <dbReference type="Proteomes" id="UP000694555"/>
    </source>
</evidence>
<evidence type="ECO:0000256" key="7">
    <source>
        <dbReference type="ARBA" id="ARBA00023157"/>
    </source>
</evidence>
<comment type="similarity">
    <text evidence="2">Belongs to the type I cytokine receptor family. Type 5 subfamily.</text>
</comment>
<protein>
    <recommendedName>
        <fullName evidence="11">Cytokine receptor-like factor 2</fullName>
    </recommendedName>
    <alternativeName>
        <fullName evidence="12">Thymic stromal lymphopoietin protein receptor</fullName>
    </alternativeName>
</protein>
<evidence type="ECO:0000256" key="2">
    <source>
        <dbReference type="ARBA" id="ARBA00008159"/>
    </source>
</evidence>
<keyword evidence="16" id="KW-1185">Reference proteome</keyword>
<dbReference type="Gene3D" id="2.60.40.10">
    <property type="entry name" value="Immunoglobulins"/>
    <property type="match status" value="1"/>
</dbReference>
<keyword evidence="4" id="KW-0732">Signal</keyword>
<evidence type="ECO:0000256" key="12">
    <source>
        <dbReference type="ARBA" id="ARBA00077227"/>
    </source>
</evidence>
<evidence type="ECO:0000256" key="4">
    <source>
        <dbReference type="ARBA" id="ARBA00022729"/>
    </source>
</evidence>
<dbReference type="InterPro" id="IPR013783">
    <property type="entry name" value="Ig-like_fold"/>
</dbReference>
<evidence type="ECO:0000313" key="15">
    <source>
        <dbReference type="Ensembl" id="ENSBJAP00000021234.1"/>
    </source>
</evidence>
<comment type="subcellular location">
    <subcellularLocation>
        <location evidence="1">Membrane</location>
        <topology evidence="1">Single-pass type I membrane protein</topology>
    </subcellularLocation>
</comment>
<dbReference type="SUPFAM" id="SSF49265">
    <property type="entry name" value="Fibronectin type III"/>
    <property type="match status" value="1"/>
</dbReference>
<sequence length="251" mass="28906">YFTSSVRLPNRPENVTFFWKEDTVTVSCNKPEGAVKCLRLELQYKSKFDKEWQSRTSKCCSVGEQGFDPRKCYSFRVRLKRLVPYCNVVNYSSDWEAETFWMNGTLLDSCDDDIKSQSNTVIVLSCLLAVLLVILTFLILLCKWQRLQKSVMPAIPDPKCMFADLFNEHNGNFQVNIPFLQECIIEAESQQEDEKNSDKQEPQEKIFTFSEAAENNDPKAAQIACLMPTSNNITSFAGFQILMNDDMYVML</sequence>
<evidence type="ECO:0000256" key="9">
    <source>
        <dbReference type="ARBA" id="ARBA00023180"/>
    </source>
</evidence>
<dbReference type="Pfam" id="PF21605">
    <property type="entry name" value="CRLF2-like_D2"/>
    <property type="match status" value="1"/>
</dbReference>
<evidence type="ECO:0000256" key="11">
    <source>
        <dbReference type="ARBA" id="ARBA00068087"/>
    </source>
</evidence>
<dbReference type="PANTHER" id="PTHR48485:SF4">
    <property type="entry name" value="INTERLEUKIN-12 SUBUNIT BETA"/>
    <property type="match status" value="1"/>
</dbReference>
<keyword evidence="9" id="KW-0325">Glycoprotein</keyword>
<keyword evidence="6 13" id="KW-0472">Membrane</keyword>
<organism evidence="15 16">
    <name type="scientific">Buteo japonicus</name>
    <dbReference type="NCBI Taxonomy" id="224669"/>
    <lineage>
        <taxon>Eukaryota</taxon>
        <taxon>Metazoa</taxon>
        <taxon>Chordata</taxon>
        <taxon>Craniata</taxon>
        <taxon>Vertebrata</taxon>
        <taxon>Euteleostomi</taxon>
        <taxon>Archelosauria</taxon>
        <taxon>Archosauria</taxon>
        <taxon>Dinosauria</taxon>
        <taxon>Saurischia</taxon>
        <taxon>Theropoda</taxon>
        <taxon>Coelurosauria</taxon>
        <taxon>Aves</taxon>
        <taxon>Neognathae</taxon>
        <taxon>Neoaves</taxon>
        <taxon>Telluraves</taxon>
        <taxon>Accipitrimorphae</taxon>
        <taxon>Accipitriformes</taxon>
        <taxon>Accipitridae</taxon>
        <taxon>Accipitrinae</taxon>
        <taxon>Buteo</taxon>
    </lineage>
</organism>
<feature type="transmembrane region" description="Helical" evidence="13">
    <location>
        <begin position="121"/>
        <end position="142"/>
    </location>
</feature>
<evidence type="ECO:0000256" key="10">
    <source>
        <dbReference type="ARBA" id="ARBA00058201"/>
    </source>
</evidence>